<dbReference type="EC" id="2.3.1.-" evidence="5"/>
<dbReference type="PROSITE" id="PS00101">
    <property type="entry name" value="HEXAPEP_TRANSFERASES"/>
    <property type="match status" value="1"/>
</dbReference>
<protein>
    <submittedName>
        <fullName evidence="5">Acyltransferase</fullName>
        <ecNumber evidence="5">2.3.1.-</ecNumber>
    </submittedName>
</protein>
<evidence type="ECO:0000313" key="6">
    <source>
        <dbReference type="Proteomes" id="UP001549691"/>
    </source>
</evidence>
<dbReference type="Proteomes" id="UP001549691">
    <property type="component" value="Unassembled WGS sequence"/>
</dbReference>
<dbReference type="EMBL" id="JBEWZI010000017">
    <property type="protein sequence ID" value="MET7015474.1"/>
    <property type="molecule type" value="Genomic_DNA"/>
</dbReference>
<dbReference type="PANTHER" id="PTHR23416:SF23">
    <property type="entry name" value="ACETYLTRANSFERASE C18B11.09C-RELATED"/>
    <property type="match status" value="1"/>
</dbReference>
<dbReference type="InterPro" id="IPR018357">
    <property type="entry name" value="Hexapep_transf_CS"/>
</dbReference>
<evidence type="ECO:0000256" key="1">
    <source>
        <dbReference type="ARBA" id="ARBA00007274"/>
    </source>
</evidence>
<proteinExistence type="inferred from homology"/>
<dbReference type="CDD" id="cd04647">
    <property type="entry name" value="LbH_MAT_like"/>
    <property type="match status" value="1"/>
</dbReference>
<evidence type="ECO:0000313" key="5">
    <source>
        <dbReference type="EMBL" id="MET7015474.1"/>
    </source>
</evidence>
<keyword evidence="4 5" id="KW-0012">Acyltransferase</keyword>
<dbReference type="Gene3D" id="2.160.10.10">
    <property type="entry name" value="Hexapeptide repeat proteins"/>
    <property type="match status" value="1"/>
</dbReference>
<comment type="caution">
    <text evidence="5">The sequence shown here is derived from an EMBL/GenBank/DDBJ whole genome shotgun (WGS) entry which is preliminary data.</text>
</comment>
<dbReference type="GO" id="GO:0016746">
    <property type="term" value="F:acyltransferase activity"/>
    <property type="evidence" value="ECO:0007669"/>
    <property type="project" value="UniProtKB-KW"/>
</dbReference>
<dbReference type="Pfam" id="PF00132">
    <property type="entry name" value="Hexapep"/>
    <property type="match status" value="1"/>
</dbReference>
<dbReference type="InterPro" id="IPR051159">
    <property type="entry name" value="Hexapeptide_acetyltransf"/>
</dbReference>
<dbReference type="InterPro" id="IPR011004">
    <property type="entry name" value="Trimer_LpxA-like_sf"/>
</dbReference>
<keyword evidence="2 5" id="KW-0808">Transferase</keyword>
<evidence type="ECO:0000256" key="4">
    <source>
        <dbReference type="ARBA" id="ARBA00023315"/>
    </source>
</evidence>
<comment type="similarity">
    <text evidence="1">Belongs to the transferase hexapeptide repeat family.</text>
</comment>
<dbReference type="PANTHER" id="PTHR23416">
    <property type="entry name" value="SIALIC ACID SYNTHASE-RELATED"/>
    <property type="match status" value="1"/>
</dbReference>
<dbReference type="Pfam" id="PF14602">
    <property type="entry name" value="Hexapep_2"/>
    <property type="match status" value="1"/>
</dbReference>
<reference evidence="5 6" key="1">
    <citation type="submission" date="2024-07" db="EMBL/GenBank/DDBJ databases">
        <title>Uliginosibacterium flavum JJ3220;KACC:17644.</title>
        <authorList>
            <person name="Kim M.K."/>
        </authorList>
    </citation>
    <scope>NUCLEOTIDE SEQUENCE [LARGE SCALE GENOMIC DNA]</scope>
    <source>
        <strain evidence="5 6">KACC:17644</strain>
    </source>
</reference>
<accession>A0ABV2TNF9</accession>
<dbReference type="SUPFAM" id="SSF51161">
    <property type="entry name" value="Trimeric LpxA-like enzymes"/>
    <property type="match status" value="1"/>
</dbReference>
<sequence length="181" mass="19465">MKNLLRQLFRRLSGRDPLAMLIKRGLVVGKNFYMQDGCKIDASHCWHIRIGDDVTLGANVTLLAHDASTKLALGYVRLGKLHIGNRVFIGAGSIVLPGVTIGDDVIIGAGSVVSRDIEAGSLAVGNPVHILGSSSDYIARRKALMEESPCFGEEYTLRANVSAAMKAEMNEKMHSGTGFIV</sequence>
<name>A0ABV2TNF9_9RHOO</name>
<gene>
    <name evidence="5" type="ORF">ABXR19_14900</name>
</gene>
<keyword evidence="3" id="KW-0677">Repeat</keyword>
<evidence type="ECO:0000256" key="2">
    <source>
        <dbReference type="ARBA" id="ARBA00022679"/>
    </source>
</evidence>
<dbReference type="RefSeq" id="WP_354601932.1">
    <property type="nucleotide sequence ID" value="NZ_JBEWZI010000017.1"/>
</dbReference>
<dbReference type="InterPro" id="IPR001451">
    <property type="entry name" value="Hexapep"/>
</dbReference>
<keyword evidence="6" id="KW-1185">Reference proteome</keyword>
<evidence type="ECO:0000256" key="3">
    <source>
        <dbReference type="ARBA" id="ARBA00022737"/>
    </source>
</evidence>
<organism evidence="5 6">
    <name type="scientific">Uliginosibacterium flavum</name>
    <dbReference type="NCBI Taxonomy" id="1396831"/>
    <lineage>
        <taxon>Bacteria</taxon>
        <taxon>Pseudomonadati</taxon>
        <taxon>Pseudomonadota</taxon>
        <taxon>Betaproteobacteria</taxon>
        <taxon>Rhodocyclales</taxon>
        <taxon>Zoogloeaceae</taxon>
        <taxon>Uliginosibacterium</taxon>
    </lineage>
</organism>